<dbReference type="EMBL" id="GBRH01228089">
    <property type="protein sequence ID" value="JAD69806.1"/>
    <property type="molecule type" value="Transcribed_RNA"/>
</dbReference>
<reference evidence="1" key="1">
    <citation type="submission" date="2014-09" db="EMBL/GenBank/DDBJ databases">
        <authorList>
            <person name="Magalhaes I.L.F."/>
            <person name="Oliveira U."/>
            <person name="Santos F.R."/>
            <person name="Vidigal T.H.D.A."/>
            <person name="Brescovit A.D."/>
            <person name="Santos A.J."/>
        </authorList>
    </citation>
    <scope>NUCLEOTIDE SEQUENCE</scope>
    <source>
        <tissue evidence="1">Shoot tissue taken approximately 20 cm above the soil surface</tissue>
    </source>
</reference>
<dbReference type="AlphaFoldDB" id="A0A0A9C2J7"/>
<name>A0A0A9C2J7_ARUDO</name>
<organism evidence="1">
    <name type="scientific">Arundo donax</name>
    <name type="common">Giant reed</name>
    <name type="synonym">Donax arundinaceus</name>
    <dbReference type="NCBI Taxonomy" id="35708"/>
    <lineage>
        <taxon>Eukaryota</taxon>
        <taxon>Viridiplantae</taxon>
        <taxon>Streptophyta</taxon>
        <taxon>Embryophyta</taxon>
        <taxon>Tracheophyta</taxon>
        <taxon>Spermatophyta</taxon>
        <taxon>Magnoliopsida</taxon>
        <taxon>Liliopsida</taxon>
        <taxon>Poales</taxon>
        <taxon>Poaceae</taxon>
        <taxon>PACMAD clade</taxon>
        <taxon>Arundinoideae</taxon>
        <taxon>Arundineae</taxon>
        <taxon>Arundo</taxon>
    </lineage>
</organism>
<sequence>MGHLETPQGSIKKIDHMIEANLSGFSGQKECRSLIVNTYSVVSRRRLHGDNKVHGA</sequence>
<reference evidence="1" key="2">
    <citation type="journal article" date="2015" name="Data Brief">
        <title>Shoot transcriptome of the giant reed, Arundo donax.</title>
        <authorList>
            <person name="Barrero R.A."/>
            <person name="Guerrero F.D."/>
            <person name="Moolhuijzen P."/>
            <person name="Goolsby J.A."/>
            <person name="Tidwell J."/>
            <person name="Bellgard S.E."/>
            <person name="Bellgard M.I."/>
        </authorList>
    </citation>
    <scope>NUCLEOTIDE SEQUENCE</scope>
    <source>
        <tissue evidence="1">Shoot tissue taken approximately 20 cm above the soil surface</tissue>
    </source>
</reference>
<evidence type="ECO:0000313" key="1">
    <source>
        <dbReference type="EMBL" id="JAD69806.1"/>
    </source>
</evidence>
<proteinExistence type="predicted"/>
<accession>A0A0A9C2J7</accession>
<protein>
    <submittedName>
        <fullName evidence="1">Uncharacterized protein</fullName>
    </submittedName>
</protein>